<dbReference type="InterPro" id="IPR014729">
    <property type="entry name" value="Rossmann-like_a/b/a_fold"/>
</dbReference>
<organism evidence="13 14">
    <name type="scientific">Candidatus Segetimicrobium genomatis</name>
    <dbReference type="NCBI Taxonomy" id="2569760"/>
    <lineage>
        <taxon>Bacteria</taxon>
        <taxon>Bacillati</taxon>
        <taxon>Candidatus Sysuimicrobiota</taxon>
        <taxon>Candidatus Sysuimicrobiia</taxon>
        <taxon>Candidatus Sysuimicrobiales</taxon>
        <taxon>Candidatus Segetimicrobiaceae</taxon>
        <taxon>Candidatus Segetimicrobium</taxon>
    </lineage>
</organism>
<dbReference type="Pfam" id="PF01467">
    <property type="entry name" value="CTP_transf_like"/>
    <property type="match status" value="1"/>
</dbReference>
<keyword evidence="8 11" id="KW-0067">ATP-binding</keyword>
<evidence type="ECO:0000259" key="12">
    <source>
        <dbReference type="Pfam" id="PF01467"/>
    </source>
</evidence>
<dbReference type="EC" id="2.7.7.18" evidence="11"/>
<dbReference type="EMBL" id="VBAK01000154">
    <property type="protein sequence ID" value="TMI87566.1"/>
    <property type="molecule type" value="Genomic_DNA"/>
</dbReference>
<evidence type="ECO:0000256" key="7">
    <source>
        <dbReference type="ARBA" id="ARBA00022741"/>
    </source>
</evidence>
<comment type="catalytic activity">
    <reaction evidence="10 11">
        <text>nicotinate beta-D-ribonucleotide + ATP + H(+) = deamido-NAD(+) + diphosphate</text>
        <dbReference type="Rhea" id="RHEA:22860"/>
        <dbReference type="ChEBI" id="CHEBI:15378"/>
        <dbReference type="ChEBI" id="CHEBI:30616"/>
        <dbReference type="ChEBI" id="CHEBI:33019"/>
        <dbReference type="ChEBI" id="CHEBI:57502"/>
        <dbReference type="ChEBI" id="CHEBI:58437"/>
        <dbReference type="EC" id="2.7.7.18"/>
    </reaction>
</comment>
<evidence type="ECO:0000256" key="6">
    <source>
        <dbReference type="ARBA" id="ARBA00022695"/>
    </source>
</evidence>
<dbReference type="GO" id="GO:0004515">
    <property type="term" value="F:nicotinate-nucleotide adenylyltransferase activity"/>
    <property type="evidence" value="ECO:0007669"/>
    <property type="project" value="UniProtKB-UniRule"/>
</dbReference>
<gene>
    <name evidence="11" type="primary">nadD</name>
    <name evidence="13" type="ORF">E6H00_15170</name>
</gene>
<dbReference type="NCBIfam" id="TIGR00125">
    <property type="entry name" value="cyt_tran_rel"/>
    <property type="match status" value="1"/>
</dbReference>
<feature type="domain" description="Cytidyltransferase-like" evidence="12">
    <location>
        <begin position="6"/>
        <end position="177"/>
    </location>
</feature>
<proteinExistence type="inferred from homology"/>
<dbReference type="AlphaFoldDB" id="A0A537JWK1"/>
<dbReference type="NCBIfam" id="TIGR00482">
    <property type="entry name" value="nicotinate (nicotinamide) nucleotide adenylyltransferase"/>
    <property type="match status" value="1"/>
</dbReference>
<keyword evidence="4 11" id="KW-0662">Pyridine nucleotide biosynthesis</keyword>
<reference evidence="13 14" key="1">
    <citation type="journal article" date="2019" name="Nat. Microbiol.">
        <title>Mediterranean grassland soil C-N compound turnover is dependent on rainfall and depth, and is mediated by genomically divergent microorganisms.</title>
        <authorList>
            <person name="Diamond S."/>
            <person name="Andeer P.F."/>
            <person name="Li Z."/>
            <person name="Crits-Christoph A."/>
            <person name="Burstein D."/>
            <person name="Anantharaman K."/>
            <person name="Lane K.R."/>
            <person name="Thomas B.C."/>
            <person name="Pan C."/>
            <person name="Northen T.R."/>
            <person name="Banfield J.F."/>
        </authorList>
    </citation>
    <scope>NUCLEOTIDE SEQUENCE [LARGE SCALE GENOMIC DNA]</scope>
    <source>
        <strain evidence="13">NP_3</strain>
    </source>
</reference>
<dbReference type="NCBIfam" id="NF000840">
    <property type="entry name" value="PRK00071.1-3"/>
    <property type="match status" value="1"/>
</dbReference>
<keyword evidence="6 11" id="KW-0548">Nucleotidyltransferase</keyword>
<evidence type="ECO:0000256" key="11">
    <source>
        <dbReference type="HAMAP-Rule" id="MF_00244"/>
    </source>
</evidence>
<evidence type="ECO:0000313" key="14">
    <source>
        <dbReference type="Proteomes" id="UP000318509"/>
    </source>
</evidence>
<keyword evidence="9 11" id="KW-0520">NAD</keyword>
<dbReference type="PANTHER" id="PTHR39321">
    <property type="entry name" value="NICOTINATE-NUCLEOTIDE ADENYLYLTRANSFERASE-RELATED"/>
    <property type="match status" value="1"/>
</dbReference>
<keyword evidence="7 11" id="KW-0547">Nucleotide-binding</keyword>
<name>A0A537JWK1_9BACT</name>
<sequence length="214" mass="24347">MSKIGIMGGTFDPIHYGHLVTAGEARWQFELSQVVFVPNRHPPHKEPREVSDPEHRYLMTFLATVTNAHFTVSRIEIDRPGPSYAIDTIRELRRTRDGDDLYYITGADALQQILHGEWRETEQLLGLCRFIAASRPGYPVDSSVWSSANHRLGERLRNVQTMEIPAMAISSTDIRARVRDGRPVKYLLPEAVEEYIAKHRLYSGMPAETHPRGA</sequence>
<evidence type="ECO:0000256" key="9">
    <source>
        <dbReference type="ARBA" id="ARBA00023027"/>
    </source>
</evidence>
<dbReference type="Gene3D" id="3.40.50.620">
    <property type="entry name" value="HUPs"/>
    <property type="match status" value="1"/>
</dbReference>
<keyword evidence="5 11" id="KW-0808">Transferase</keyword>
<dbReference type="InterPro" id="IPR004821">
    <property type="entry name" value="Cyt_trans-like"/>
</dbReference>
<dbReference type="CDD" id="cd02165">
    <property type="entry name" value="NMNAT"/>
    <property type="match status" value="1"/>
</dbReference>
<evidence type="ECO:0000256" key="3">
    <source>
        <dbReference type="ARBA" id="ARBA00009014"/>
    </source>
</evidence>
<dbReference type="PANTHER" id="PTHR39321:SF3">
    <property type="entry name" value="PHOSPHOPANTETHEINE ADENYLYLTRANSFERASE"/>
    <property type="match status" value="1"/>
</dbReference>
<dbReference type="InterPro" id="IPR005248">
    <property type="entry name" value="NadD/NMNAT"/>
</dbReference>
<comment type="caution">
    <text evidence="13">The sequence shown here is derived from an EMBL/GenBank/DDBJ whole genome shotgun (WGS) entry which is preliminary data.</text>
</comment>
<evidence type="ECO:0000256" key="1">
    <source>
        <dbReference type="ARBA" id="ARBA00002324"/>
    </source>
</evidence>
<dbReference type="UniPathway" id="UPA00253">
    <property type="reaction ID" value="UER00332"/>
</dbReference>
<evidence type="ECO:0000256" key="5">
    <source>
        <dbReference type="ARBA" id="ARBA00022679"/>
    </source>
</evidence>
<dbReference type="SUPFAM" id="SSF52374">
    <property type="entry name" value="Nucleotidylyl transferase"/>
    <property type="match status" value="1"/>
</dbReference>
<protein>
    <recommendedName>
        <fullName evidence="11">Probable nicotinate-nucleotide adenylyltransferase</fullName>
        <ecNumber evidence="11">2.7.7.18</ecNumber>
    </recommendedName>
    <alternativeName>
        <fullName evidence="11">Deamido-NAD(+) diphosphorylase</fullName>
    </alternativeName>
    <alternativeName>
        <fullName evidence="11">Deamido-NAD(+) pyrophosphorylase</fullName>
    </alternativeName>
    <alternativeName>
        <fullName evidence="11">Nicotinate mononucleotide adenylyltransferase</fullName>
        <shortName evidence="11">NaMN adenylyltransferase</shortName>
    </alternativeName>
</protein>
<dbReference type="GO" id="GO:0009435">
    <property type="term" value="P:NAD+ biosynthetic process"/>
    <property type="evidence" value="ECO:0007669"/>
    <property type="project" value="UniProtKB-UniRule"/>
</dbReference>
<evidence type="ECO:0000256" key="10">
    <source>
        <dbReference type="ARBA" id="ARBA00048721"/>
    </source>
</evidence>
<comment type="similarity">
    <text evidence="3 11">Belongs to the NadD family.</text>
</comment>
<evidence type="ECO:0000256" key="8">
    <source>
        <dbReference type="ARBA" id="ARBA00022840"/>
    </source>
</evidence>
<dbReference type="HAMAP" id="MF_00244">
    <property type="entry name" value="NaMN_adenylyltr"/>
    <property type="match status" value="1"/>
</dbReference>
<comment type="pathway">
    <text evidence="2 11">Cofactor biosynthesis; NAD(+) biosynthesis; deamido-NAD(+) from nicotinate D-ribonucleotide: step 1/1.</text>
</comment>
<dbReference type="FunFam" id="3.40.50.620:FF:000039">
    <property type="entry name" value="Probable nicotinate-nucleotide adenylyltransferase"/>
    <property type="match status" value="1"/>
</dbReference>
<accession>A0A537JWK1</accession>
<evidence type="ECO:0000256" key="4">
    <source>
        <dbReference type="ARBA" id="ARBA00022642"/>
    </source>
</evidence>
<evidence type="ECO:0000256" key="2">
    <source>
        <dbReference type="ARBA" id="ARBA00005019"/>
    </source>
</evidence>
<dbReference type="GO" id="GO:0005524">
    <property type="term" value="F:ATP binding"/>
    <property type="evidence" value="ECO:0007669"/>
    <property type="project" value="UniProtKB-KW"/>
</dbReference>
<evidence type="ECO:0000313" key="13">
    <source>
        <dbReference type="EMBL" id="TMI87566.1"/>
    </source>
</evidence>
<comment type="function">
    <text evidence="1 11">Catalyzes the reversible adenylation of nicotinate mononucleotide (NaMN) to nicotinic acid adenine dinucleotide (NaAD).</text>
</comment>
<dbReference type="Proteomes" id="UP000318509">
    <property type="component" value="Unassembled WGS sequence"/>
</dbReference>